<dbReference type="PANTHER" id="PTHR33570:SF2">
    <property type="entry name" value="CARBOXYMUCONOLACTONE DECARBOXYLASE-LIKE DOMAIN-CONTAINING PROTEIN"/>
    <property type="match status" value="1"/>
</dbReference>
<dbReference type="Proteomes" id="UP001596174">
    <property type="component" value="Unassembled WGS sequence"/>
</dbReference>
<dbReference type="Gene3D" id="1.20.1290.10">
    <property type="entry name" value="AhpD-like"/>
    <property type="match status" value="1"/>
</dbReference>
<keyword evidence="3" id="KW-1185">Reference proteome</keyword>
<dbReference type="InterPro" id="IPR029032">
    <property type="entry name" value="AhpD-like"/>
</dbReference>
<accession>A0ABW1GB20</accession>
<dbReference type="InterPro" id="IPR052512">
    <property type="entry name" value="4CMD/NDH-1_regulator"/>
</dbReference>
<evidence type="ECO:0000259" key="1">
    <source>
        <dbReference type="Pfam" id="PF02627"/>
    </source>
</evidence>
<evidence type="ECO:0000313" key="3">
    <source>
        <dbReference type="Proteomes" id="UP001596174"/>
    </source>
</evidence>
<dbReference type="RefSeq" id="WP_380589814.1">
    <property type="nucleotide sequence ID" value="NZ_JBHSQJ010000150.1"/>
</dbReference>
<dbReference type="EMBL" id="JBHSQJ010000150">
    <property type="protein sequence ID" value="MFC5911228.1"/>
    <property type="molecule type" value="Genomic_DNA"/>
</dbReference>
<protein>
    <submittedName>
        <fullName evidence="2">Carboxymuconolactone decarboxylase family protein</fullName>
    </submittedName>
</protein>
<organism evidence="2 3">
    <name type="scientific">Streptacidiphilus monticola</name>
    <dbReference type="NCBI Taxonomy" id="2161674"/>
    <lineage>
        <taxon>Bacteria</taxon>
        <taxon>Bacillati</taxon>
        <taxon>Actinomycetota</taxon>
        <taxon>Actinomycetes</taxon>
        <taxon>Kitasatosporales</taxon>
        <taxon>Streptomycetaceae</taxon>
        <taxon>Streptacidiphilus</taxon>
    </lineage>
</organism>
<dbReference type="PANTHER" id="PTHR33570">
    <property type="entry name" value="4-CARBOXYMUCONOLACTONE DECARBOXYLASE FAMILY PROTEIN"/>
    <property type="match status" value="1"/>
</dbReference>
<sequence length="134" mass="13662">MSSSDSARDELAADVFRRLSGPGEAPPWAPLEEDAPGLGALIREGLGGILAGPRLDLRTRELATVCMLAALGGCEPQLAFHARGALRAGATPEEVVEAVAQVAVYAGVPRTLNALAVVRPALSLSAASPAPATR</sequence>
<dbReference type="Pfam" id="PF02627">
    <property type="entry name" value="CMD"/>
    <property type="match status" value="1"/>
</dbReference>
<name>A0ABW1GB20_9ACTN</name>
<reference evidence="3" key="1">
    <citation type="journal article" date="2019" name="Int. J. Syst. Evol. Microbiol.">
        <title>The Global Catalogue of Microorganisms (GCM) 10K type strain sequencing project: providing services to taxonomists for standard genome sequencing and annotation.</title>
        <authorList>
            <consortium name="The Broad Institute Genomics Platform"/>
            <consortium name="The Broad Institute Genome Sequencing Center for Infectious Disease"/>
            <person name="Wu L."/>
            <person name="Ma J."/>
        </authorList>
    </citation>
    <scope>NUCLEOTIDE SEQUENCE [LARGE SCALE GENOMIC DNA]</scope>
    <source>
        <strain evidence="3">JCM 4816</strain>
    </source>
</reference>
<dbReference type="SUPFAM" id="SSF69118">
    <property type="entry name" value="AhpD-like"/>
    <property type="match status" value="1"/>
</dbReference>
<feature type="domain" description="Carboxymuconolactone decarboxylase-like" evidence="1">
    <location>
        <begin position="36"/>
        <end position="119"/>
    </location>
</feature>
<comment type="caution">
    <text evidence="2">The sequence shown here is derived from an EMBL/GenBank/DDBJ whole genome shotgun (WGS) entry which is preliminary data.</text>
</comment>
<dbReference type="InterPro" id="IPR003779">
    <property type="entry name" value="CMD-like"/>
</dbReference>
<proteinExistence type="predicted"/>
<gene>
    <name evidence="2" type="ORF">ACFP3V_28990</name>
</gene>
<evidence type="ECO:0000313" key="2">
    <source>
        <dbReference type="EMBL" id="MFC5911228.1"/>
    </source>
</evidence>